<keyword evidence="20" id="KW-1185">Reference proteome</keyword>
<keyword evidence="6" id="KW-0963">Cytoplasm</keyword>
<evidence type="ECO:0000259" key="18">
    <source>
        <dbReference type="Pfam" id="PF22766"/>
    </source>
</evidence>
<dbReference type="Pfam" id="PF22766">
    <property type="entry name" value="ZW10_C2"/>
    <property type="match status" value="1"/>
</dbReference>
<evidence type="ECO:0000256" key="7">
    <source>
        <dbReference type="ARBA" id="ARBA00022618"/>
    </source>
</evidence>
<dbReference type="EMBL" id="JALNTZ010000006">
    <property type="protein sequence ID" value="KAJ3648529.1"/>
    <property type="molecule type" value="Genomic_DNA"/>
</dbReference>
<evidence type="ECO:0000259" key="16">
    <source>
        <dbReference type="Pfam" id="PF20665"/>
    </source>
</evidence>
<keyword evidence="9" id="KW-0995">Kinetochore</keyword>
<evidence type="ECO:0000256" key="5">
    <source>
        <dbReference type="ARBA" id="ARBA00022454"/>
    </source>
</evidence>
<reference evidence="19" key="1">
    <citation type="journal article" date="2023" name="G3 (Bethesda)">
        <title>Whole genome assemblies of Zophobas morio and Tenebrio molitor.</title>
        <authorList>
            <person name="Kaur S."/>
            <person name="Stinson S.A."/>
            <person name="diCenzo G.C."/>
        </authorList>
    </citation>
    <scope>NUCLEOTIDE SEQUENCE</scope>
    <source>
        <strain evidence="19">QUZm001</strain>
    </source>
</reference>
<feature type="domain" description="Centromere/kinetochore protein zw10 middle" evidence="16">
    <location>
        <begin position="192"/>
        <end position="383"/>
    </location>
</feature>
<comment type="similarity">
    <text evidence="4">Belongs to the ZW10 family.</text>
</comment>
<dbReference type="PANTHER" id="PTHR12205">
    <property type="entry name" value="CENTROMERE/KINETOCHORE PROTEIN ZW10"/>
    <property type="match status" value="1"/>
</dbReference>
<dbReference type="InterPro" id="IPR048344">
    <property type="entry name" value="Zw10_middle"/>
</dbReference>
<evidence type="ECO:0000256" key="8">
    <source>
        <dbReference type="ARBA" id="ARBA00022776"/>
    </source>
</evidence>
<dbReference type="GO" id="GO:0051301">
    <property type="term" value="P:cell division"/>
    <property type="evidence" value="ECO:0007669"/>
    <property type="project" value="UniProtKB-KW"/>
</dbReference>
<dbReference type="PANTHER" id="PTHR12205:SF0">
    <property type="entry name" value="CENTROMERE_KINETOCHORE PROTEIN ZW10 HOMOLOG"/>
    <property type="match status" value="1"/>
</dbReference>
<dbReference type="Gene3D" id="1.10.357.150">
    <property type="match status" value="1"/>
</dbReference>
<feature type="domain" description="Centromere/kinetochore protein zw10 C-terminal" evidence="17">
    <location>
        <begin position="407"/>
        <end position="533"/>
    </location>
</feature>
<dbReference type="GO" id="GO:0051321">
    <property type="term" value="P:meiotic cell cycle"/>
    <property type="evidence" value="ECO:0007669"/>
    <property type="project" value="UniProtKB-KW"/>
</dbReference>
<dbReference type="Pfam" id="PF20666">
    <property type="entry name" value="ZW10_C"/>
    <property type="match status" value="1"/>
</dbReference>
<evidence type="ECO:0000256" key="2">
    <source>
        <dbReference type="ARBA" id="ARBA00004496"/>
    </source>
</evidence>
<gene>
    <name evidence="19" type="ORF">Zmor_020325</name>
</gene>
<dbReference type="GO" id="GO:0007094">
    <property type="term" value="P:mitotic spindle assembly checkpoint signaling"/>
    <property type="evidence" value="ECO:0007669"/>
    <property type="project" value="TreeGrafter"/>
</dbReference>
<evidence type="ECO:0000256" key="3">
    <source>
        <dbReference type="ARBA" id="ARBA00004629"/>
    </source>
</evidence>
<keyword evidence="13" id="KW-0137">Centromere</keyword>
<protein>
    <recommendedName>
        <fullName evidence="14">Centromere/kinetochore protein zw10</fullName>
    </recommendedName>
    <alternativeName>
        <fullName evidence="15">Mitotic 15 protein</fullName>
    </alternativeName>
</protein>
<evidence type="ECO:0000259" key="17">
    <source>
        <dbReference type="Pfam" id="PF20666"/>
    </source>
</evidence>
<organism evidence="19 20">
    <name type="scientific">Zophobas morio</name>
    <dbReference type="NCBI Taxonomy" id="2755281"/>
    <lineage>
        <taxon>Eukaryota</taxon>
        <taxon>Metazoa</taxon>
        <taxon>Ecdysozoa</taxon>
        <taxon>Arthropoda</taxon>
        <taxon>Hexapoda</taxon>
        <taxon>Insecta</taxon>
        <taxon>Pterygota</taxon>
        <taxon>Neoptera</taxon>
        <taxon>Endopterygota</taxon>
        <taxon>Coleoptera</taxon>
        <taxon>Polyphaga</taxon>
        <taxon>Cucujiformia</taxon>
        <taxon>Tenebrionidae</taxon>
        <taxon>Zophobas</taxon>
    </lineage>
</organism>
<comment type="subcellular location">
    <subcellularLocation>
        <location evidence="3">Chromosome</location>
        <location evidence="3">Centromere</location>
        <location evidence="3">Kinetochore</location>
    </subcellularLocation>
    <subcellularLocation>
        <location evidence="2">Cytoplasm</location>
    </subcellularLocation>
    <subcellularLocation>
        <location evidence="1">Nucleus</location>
    </subcellularLocation>
</comment>
<dbReference type="GO" id="GO:0005737">
    <property type="term" value="C:cytoplasm"/>
    <property type="evidence" value="ECO:0007669"/>
    <property type="project" value="UniProtKB-SubCell"/>
</dbReference>
<evidence type="ECO:0000256" key="9">
    <source>
        <dbReference type="ARBA" id="ARBA00022838"/>
    </source>
</evidence>
<evidence type="ECO:0000313" key="19">
    <source>
        <dbReference type="EMBL" id="KAJ3648529.1"/>
    </source>
</evidence>
<dbReference type="Pfam" id="PF20665">
    <property type="entry name" value="Zw10_middle"/>
    <property type="match status" value="1"/>
</dbReference>
<keyword evidence="8" id="KW-0498">Mitosis</keyword>
<dbReference type="GO" id="GO:0006888">
    <property type="term" value="P:endoplasmic reticulum to Golgi vesicle-mediated transport"/>
    <property type="evidence" value="ECO:0007669"/>
    <property type="project" value="TreeGrafter"/>
</dbReference>
<proteinExistence type="inferred from homology"/>
<sequence>MSSYLAEVLSSCEKMEVEQIRQKCPEVAKSVETCRGEVLSYLENVYVRFIERPRQNKALASKVNQLQDDVGGLITNVEQITRKELDRGKDELDKYVELLKQSNIALSLVSVVYNIHEALIEITNLQQSESYLECMTKILGVESFIHNLDPDLQLPVVQELKLKVSTEKNSLLNTLSNLFKDSVILNPSDNKSVIQIMNENEKMKEVLSALYFYKTSVTRLDNVTKFLWNHVFVPIVDTTTEIKTNAENGFATLEVVTVDPNKKSSYVEVFANIKTVLEFLLANFNIPLDEKLSTLSYIGRDIRDNLSELIIKHCLQDTIPSTQEGLQQYKTVIEATEELEKSLVLSQIFAEDTTSILQYANNIDVLFINKKCQEYVQMAQELMKRDLHDLVEVGEVPTNGLELSEEFPRCSISRSVIDLLNLLEKILQQATDSSEVCAGRLFCTVKNISQKYITFVPDHHKKLLQTIPQQIAVFYNNCYYISHKMSGWRDTHLKQLPVLLNISVDSFGDDELQLREVASEKFDAYVDSQIKQIDEIMKESGLQKPTLEHLDPSTEKCIRQCLRQQELLKTVWHKVLPYTLYNKTLGLILNSLCLYLVKTVVKFEDIPSDAAEQLVELFKMVQTRAPKLFTDPKEVSLFVASWCKLNELAFVLNASLLDINDRWADGKGPLGLEFEAEELRQLVRALFQNTERRAALLAKIHD</sequence>
<dbReference type="InterPro" id="IPR048343">
    <property type="entry name" value="ZW10_C"/>
</dbReference>
<evidence type="ECO:0000256" key="11">
    <source>
        <dbReference type="ARBA" id="ARBA00023254"/>
    </source>
</evidence>
<evidence type="ECO:0000256" key="13">
    <source>
        <dbReference type="ARBA" id="ARBA00023328"/>
    </source>
</evidence>
<keyword evidence="10" id="KW-0539">Nucleus</keyword>
<dbReference type="GO" id="GO:0005634">
    <property type="term" value="C:nucleus"/>
    <property type="evidence" value="ECO:0007669"/>
    <property type="project" value="UniProtKB-SubCell"/>
</dbReference>
<feature type="domain" description="ZW10 C-terminal helical" evidence="18">
    <location>
        <begin position="556"/>
        <end position="700"/>
    </location>
</feature>
<evidence type="ECO:0000256" key="4">
    <source>
        <dbReference type="ARBA" id="ARBA00006245"/>
    </source>
</evidence>
<dbReference type="InterPro" id="IPR055148">
    <property type="entry name" value="ZW10_C_2"/>
</dbReference>
<keyword evidence="5" id="KW-0158">Chromosome</keyword>
<evidence type="ECO:0000256" key="1">
    <source>
        <dbReference type="ARBA" id="ARBA00004123"/>
    </source>
</evidence>
<evidence type="ECO:0000256" key="6">
    <source>
        <dbReference type="ARBA" id="ARBA00022490"/>
    </source>
</evidence>
<keyword evidence="7" id="KW-0132">Cell division</keyword>
<dbReference type="InterPro" id="IPR046362">
    <property type="entry name" value="Zw10/DSL1_C_sf"/>
</dbReference>
<dbReference type="FunFam" id="1.10.357.150:FF:000003">
    <property type="entry name" value="Centromere/kinetochore protein zw10"/>
    <property type="match status" value="1"/>
</dbReference>
<dbReference type="Proteomes" id="UP001168821">
    <property type="component" value="Unassembled WGS sequence"/>
</dbReference>
<evidence type="ECO:0000313" key="20">
    <source>
        <dbReference type="Proteomes" id="UP001168821"/>
    </source>
</evidence>
<dbReference type="GO" id="GO:1990423">
    <property type="term" value="C:RZZ complex"/>
    <property type="evidence" value="ECO:0007669"/>
    <property type="project" value="TreeGrafter"/>
</dbReference>
<name>A0AA38I418_9CUCU</name>
<evidence type="ECO:0000256" key="12">
    <source>
        <dbReference type="ARBA" id="ARBA00023306"/>
    </source>
</evidence>
<evidence type="ECO:0000256" key="10">
    <source>
        <dbReference type="ARBA" id="ARBA00023242"/>
    </source>
</evidence>
<keyword evidence="11" id="KW-0469">Meiosis</keyword>
<keyword evidence="12" id="KW-0131">Cell cycle</keyword>
<evidence type="ECO:0000256" key="15">
    <source>
        <dbReference type="ARBA" id="ARBA00080245"/>
    </source>
</evidence>
<accession>A0AA38I418</accession>
<dbReference type="AlphaFoldDB" id="A0AA38I418"/>
<comment type="caution">
    <text evidence="19">The sequence shown here is derived from an EMBL/GenBank/DDBJ whole genome shotgun (WGS) entry which is preliminary data.</text>
</comment>
<evidence type="ECO:0000256" key="14">
    <source>
        <dbReference type="ARBA" id="ARBA00072518"/>
    </source>
</evidence>